<keyword evidence="5" id="KW-1185">Reference proteome</keyword>
<feature type="chain" id="PRO_5040305386" evidence="3">
    <location>
        <begin position="21"/>
        <end position="532"/>
    </location>
</feature>
<keyword evidence="2" id="KW-0472">Membrane</keyword>
<name>A0A9N9B4T6_9GLOM</name>
<evidence type="ECO:0000313" key="5">
    <source>
        <dbReference type="Proteomes" id="UP000789508"/>
    </source>
</evidence>
<organism evidence="4 5">
    <name type="scientific">Ambispora leptoticha</name>
    <dbReference type="NCBI Taxonomy" id="144679"/>
    <lineage>
        <taxon>Eukaryota</taxon>
        <taxon>Fungi</taxon>
        <taxon>Fungi incertae sedis</taxon>
        <taxon>Mucoromycota</taxon>
        <taxon>Glomeromycotina</taxon>
        <taxon>Glomeromycetes</taxon>
        <taxon>Archaeosporales</taxon>
        <taxon>Ambisporaceae</taxon>
        <taxon>Ambispora</taxon>
    </lineage>
</organism>
<feature type="compositionally biased region" description="Low complexity" evidence="1">
    <location>
        <begin position="476"/>
        <end position="492"/>
    </location>
</feature>
<accession>A0A9N9B4T6</accession>
<gene>
    <name evidence="4" type="ORF">ALEPTO_LOCUS6088</name>
</gene>
<evidence type="ECO:0000313" key="4">
    <source>
        <dbReference type="EMBL" id="CAG8555513.1"/>
    </source>
</evidence>
<feature type="compositionally biased region" description="Polar residues" evidence="1">
    <location>
        <begin position="493"/>
        <end position="502"/>
    </location>
</feature>
<keyword evidence="3" id="KW-0732">Signal</keyword>
<feature type="transmembrane region" description="Helical" evidence="2">
    <location>
        <begin position="299"/>
        <end position="318"/>
    </location>
</feature>
<dbReference type="Gene3D" id="1.20.1070.10">
    <property type="entry name" value="Rhodopsin 7-helix transmembrane proteins"/>
    <property type="match status" value="1"/>
</dbReference>
<keyword evidence="2" id="KW-0812">Transmembrane</keyword>
<dbReference type="Proteomes" id="UP000789508">
    <property type="component" value="Unassembled WGS sequence"/>
</dbReference>
<feature type="transmembrane region" description="Helical" evidence="2">
    <location>
        <begin position="267"/>
        <end position="287"/>
    </location>
</feature>
<feature type="signal peptide" evidence="3">
    <location>
        <begin position="1"/>
        <end position="20"/>
    </location>
</feature>
<dbReference type="OrthoDB" id="2400216at2759"/>
<feature type="region of interest" description="Disordered" evidence="1">
    <location>
        <begin position="471"/>
        <end position="522"/>
    </location>
</feature>
<evidence type="ECO:0000256" key="3">
    <source>
        <dbReference type="SAM" id="SignalP"/>
    </source>
</evidence>
<dbReference type="AlphaFoldDB" id="A0A9N9B4T6"/>
<comment type="caution">
    <text evidence="4">The sequence shown here is derived from an EMBL/GenBank/DDBJ whole genome shotgun (WGS) entry which is preliminary data.</text>
</comment>
<reference evidence="4" key="1">
    <citation type="submission" date="2021-06" db="EMBL/GenBank/DDBJ databases">
        <authorList>
            <person name="Kallberg Y."/>
            <person name="Tangrot J."/>
            <person name="Rosling A."/>
        </authorList>
    </citation>
    <scope>NUCLEOTIDE SEQUENCE</scope>
    <source>
        <strain evidence="4">FL130A</strain>
    </source>
</reference>
<proteinExistence type="predicted"/>
<evidence type="ECO:0000256" key="1">
    <source>
        <dbReference type="SAM" id="MobiDB-lite"/>
    </source>
</evidence>
<dbReference type="EMBL" id="CAJVPS010001952">
    <property type="protein sequence ID" value="CAG8555513.1"/>
    <property type="molecule type" value="Genomic_DNA"/>
</dbReference>
<feature type="transmembrane region" description="Helical" evidence="2">
    <location>
        <begin position="178"/>
        <end position="198"/>
    </location>
</feature>
<feature type="transmembrane region" description="Helical" evidence="2">
    <location>
        <begin position="28"/>
        <end position="50"/>
    </location>
</feature>
<evidence type="ECO:0000256" key="2">
    <source>
        <dbReference type="SAM" id="Phobius"/>
    </source>
</evidence>
<protein>
    <submittedName>
        <fullName evidence="4">14095_t:CDS:1</fullName>
    </submittedName>
</protein>
<feature type="region of interest" description="Disordered" evidence="1">
    <location>
        <begin position="430"/>
        <end position="459"/>
    </location>
</feature>
<feature type="compositionally biased region" description="Low complexity" evidence="1">
    <location>
        <begin position="430"/>
        <end position="453"/>
    </location>
</feature>
<sequence length="532" mass="59485">MQIWLLVLAIVVFLLSSATTYIQKKRHAFILICLGVTGQLFSFSIILAVATAGISTATDDALDNFTMLQKVLCGISGSILSAQHTSNFTVSLALSIDLYMTLVKGKEAGKKLKWVYRALCLIAPYLLTFLNILVVVLLNKGEEPSFELLESLSVCQVRTHVANNRYQWTIFLVRIVPTYLPIFPAFVLSFMAIIPFAIKLFETRYLKQPTQATELPTPVQSPKLEYGFQHEQQRRRYSLSDDTIVQRTVATTAANEKILTRSIAGRMYIWCFIVSCLDLPISIMGFIEFFQYDDRRFTGSVKIILELVVHCLIFLVFATGNYANEQYRGIWTLLWNLRRQKASVLEATSNRDKPLHRVSSTAFVGMANISYITGFNRGGSISKNNKSALLISEQSLSIFPSALNSSSSPSLLPTVPRTVNNNYGNNNISLSSTTSTTQSNNNFPNLTTPTTKNYNNENDGKIDITINDEMDDEMSNKTPSSSSLPSVYSGTSNITSTPPRISTSHERHSWLKKPPTRSISPDNLHDVGVWEF</sequence>
<feature type="transmembrane region" description="Helical" evidence="2">
    <location>
        <begin position="114"/>
        <end position="138"/>
    </location>
</feature>
<keyword evidence="2" id="KW-1133">Transmembrane helix</keyword>